<feature type="region of interest" description="Disordered" evidence="1">
    <location>
        <begin position="13"/>
        <end position="72"/>
    </location>
</feature>
<dbReference type="Gramene" id="ONIVA05G04780.1">
    <property type="protein sequence ID" value="ONIVA05G04780.1"/>
    <property type="gene ID" value="ONIVA05G04780"/>
</dbReference>
<evidence type="ECO:0000313" key="3">
    <source>
        <dbReference type="Proteomes" id="UP000006591"/>
    </source>
</evidence>
<accession>A0A0E0HA17</accession>
<protein>
    <submittedName>
        <fullName evidence="2">Uncharacterized protein</fullName>
    </submittedName>
</protein>
<reference evidence="2" key="2">
    <citation type="submission" date="2018-04" db="EMBL/GenBank/DDBJ databases">
        <title>OnivRS2 (Oryza nivara Reference Sequence Version 2).</title>
        <authorList>
            <person name="Zhang J."/>
            <person name="Kudrna D."/>
            <person name="Lee S."/>
            <person name="Talag J."/>
            <person name="Rajasekar S."/>
            <person name="Welchert J."/>
            <person name="Hsing Y.-I."/>
            <person name="Wing R.A."/>
        </authorList>
    </citation>
    <scope>NUCLEOTIDE SEQUENCE [LARGE SCALE GENOMIC DNA]</scope>
    <source>
        <strain evidence="2">SL10</strain>
    </source>
</reference>
<evidence type="ECO:0000256" key="1">
    <source>
        <dbReference type="SAM" id="MobiDB-lite"/>
    </source>
</evidence>
<dbReference type="AlphaFoldDB" id="A0A0E0HA17"/>
<dbReference type="Proteomes" id="UP000006591">
    <property type="component" value="Chromosome 5"/>
</dbReference>
<sequence length="143" mass="15361">MRRDARWAVRSALRFGGRGPRPTLTRGERRQIRDSGEGGGAGAGEMANAPPVREEMREGERDGVRGGDSPAATGARYQCLRVCRGKNLLSVSGWKKPSANLPLRETSFSSFGSASPAEIVSVAAEHAGECMEKSRGTRMMKVV</sequence>
<keyword evidence="3" id="KW-1185">Reference proteome</keyword>
<feature type="compositionally biased region" description="Basic and acidic residues" evidence="1">
    <location>
        <begin position="52"/>
        <end position="65"/>
    </location>
</feature>
<organism evidence="2">
    <name type="scientific">Oryza nivara</name>
    <name type="common">Indian wild rice</name>
    <name type="synonym">Oryza sativa f. spontanea</name>
    <dbReference type="NCBI Taxonomy" id="4536"/>
    <lineage>
        <taxon>Eukaryota</taxon>
        <taxon>Viridiplantae</taxon>
        <taxon>Streptophyta</taxon>
        <taxon>Embryophyta</taxon>
        <taxon>Tracheophyta</taxon>
        <taxon>Spermatophyta</taxon>
        <taxon>Magnoliopsida</taxon>
        <taxon>Liliopsida</taxon>
        <taxon>Poales</taxon>
        <taxon>Poaceae</taxon>
        <taxon>BOP clade</taxon>
        <taxon>Oryzoideae</taxon>
        <taxon>Oryzeae</taxon>
        <taxon>Oryzinae</taxon>
        <taxon>Oryza</taxon>
    </lineage>
</organism>
<reference evidence="2" key="1">
    <citation type="submission" date="2015-04" db="UniProtKB">
        <authorList>
            <consortium name="EnsemblPlants"/>
        </authorList>
    </citation>
    <scope>IDENTIFICATION</scope>
    <source>
        <strain evidence="2">SL10</strain>
    </source>
</reference>
<name>A0A0E0HA17_ORYNI</name>
<feature type="compositionally biased region" description="Basic and acidic residues" evidence="1">
    <location>
        <begin position="26"/>
        <end position="36"/>
    </location>
</feature>
<dbReference type="HOGENOM" id="CLU_1809309_0_0_1"/>
<evidence type="ECO:0000313" key="2">
    <source>
        <dbReference type="EnsemblPlants" id="ONIVA05G04780.1"/>
    </source>
</evidence>
<dbReference type="EnsemblPlants" id="ONIVA05G04780.1">
    <property type="protein sequence ID" value="ONIVA05G04780.1"/>
    <property type="gene ID" value="ONIVA05G04780"/>
</dbReference>
<proteinExistence type="predicted"/>